<reference evidence="1 2" key="1">
    <citation type="submission" date="2017-04" db="EMBL/GenBank/DDBJ databases">
        <title>The genome sequence of Parageobacillus galactosidasius DSM 18751.</title>
        <authorList>
            <person name="Ramaloko W.T."/>
            <person name="Koen N."/>
            <person name="Polliack S."/>
            <person name="Aliyu H."/>
            <person name="Lebre P."/>
            <person name="Mohr T."/>
            <person name="Oswald F."/>
            <person name="Zwick M."/>
            <person name="Neumann A."/>
            <person name="Syldatk C."/>
            <person name="Cowan D."/>
            <person name="De Maayer P."/>
        </authorList>
    </citation>
    <scope>NUCLEOTIDE SEQUENCE [LARGE SCALE GENOMIC DNA]</scope>
    <source>
        <strain evidence="1 2">DSM 18751</strain>
    </source>
</reference>
<evidence type="ECO:0000313" key="1">
    <source>
        <dbReference type="EMBL" id="OXB93121.1"/>
    </source>
</evidence>
<organism evidence="1 2">
    <name type="scientific">Parageobacillus galactosidasius</name>
    <dbReference type="NCBI Taxonomy" id="883812"/>
    <lineage>
        <taxon>Bacteria</taxon>
        <taxon>Bacillati</taxon>
        <taxon>Bacillota</taxon>
        <taxon>Bacilli</taxon>
        <taxon>Bacillales</taxon>
        <taxon>Anoxybacillaceae</taxon>
        <taxon>Parageobacillus</taxon>
    </lineage>
</organism>
<proteinExistence type="predicted"/>
<comment type="caution">
    <text evidence="1">The sequence shown here is derived from an EMBL/GenBank/DDBJ whole genome shotgun (WGS) entry which is preliminary data.</text>
</comment>
<gene>
    <name evidence="1" type="ORF">B9L23_18640</name>
</gene>
<dbReference type="AlphaFoldDB" id="A0A226QKP3"/>
<accession>A0A226QKP3</accession>
<protein>
    <submittedName>
        <fullName evidence="1">Uncharacterized protein</fullName>
    </submittedName>
</protein>
<keyword evidence="2" id="KW-1185">Reference proteome</keyword>
<sequence length="143" mass="16594">MPIQAWERCLEYNDNRSLVTVEENGRGIKFINNKRKKVALYRVDGCILTEGIKCDFLFLINEDKRAFFIELKGSDLEKAVQQISKTIEQLQPYLREYVLEGRIITTRVRTPALKSTYIIRLQKILRKTGGTLNIKAKSDEVTI</sequence>
<evidence type="ECO:0000313" key="2">
    <source>
        <dbReference type="Proteomes" id="UP000198394"/>
    </source>
</evidence>
<dbReference type="RefSeq" id="WP_075039170.1">
    <property type="nucleotide sequence ID" value="NZ_NDYL01000002.1"/>
</dbReference>
<name>A0A226QKP3_9BACL</name>
<dbReference type="Proteomes" id="UP000198394">
    <property type="component" value="Unassembled WGS sequence"/>
</dbReference>
<dbReference type="EMBL" id="NDYL01000002">
    <property type="protein sequence ID" value="OXB93121.1"/>
    <property type="molecule type" value="Genomic_DNA"/>
</dbReference>